<feature type="domain" description="YhdP central" evidence="1">
    <location>
        <begin position="17"/>
        <end position="1266"/>
    </location>
</feature>
<evidence type="ECO:0000313" key="3">
    <source>
        <dbReference type="Proteomes" id="UP000317550"/>
    </source>
</evidence>
<keyword evidence="3" id="KW-1185">Reference proteome</keyword>
<evidence type="ECO:0000313" key="2">
    <source>
        <dbReference type="EMBL" id="QDQ28386.1"/>
    </source>
</evidence>
<gene>
    <name evidence="2" type="ORF">FNU76_19635</name>
</gene>
<dbReference type="EMBL" id="CP041730">
    <property type="protein sequence ID" value="QDQ28386.1"/>
    <property type="molecule type" value="Genomic_DNA"/>
</dbReference>
<dbReference type="Proteomes" id="UP000317550">
    <property type="component" value="Chromosome"/>
</dbReference>
<dbReference type="InterPro" id="IPR025263">
    <property type="entry name" value="YhdP_central"/>
</dbReference>
<sequence length="1275" mass="138254">MSRHPLYARLVWLRRKIFRLVHWHGRVLVWLMALAVLAAGGAAAWLQWWFFPHLEDYRPRVRAELSQRIGRPVEIGRIDGGWRAGLPYLDFRQVALHQADGRLALKLDQVEATLSWWPLLIGDLRFDRLTLRRPDLQLVRAADGTISLAGLALNHGSGDGALGNWILRQHDIAIVDGRVGWRDDMRKAPLLVLDHVDFKLENLLFGRHATQLSATPPASLAKPFNLSVTWQGDEVAHFSDWRGSLKTDLHVIDLVRWRDWLPYPVEVRQGNGQLELALDFHGAQLTEVDATLALRDTSLRLAPELAWLDVDGLSGRLRWSDREGERELNLGDLKLSAEGGKLLDGSQASLLLHRGGGGQLDVSGLTLPALAGLPPALPMPNAVRQALQGMQPSGRIDRLSAAWQGDWREPRSYTGRVAFTGLGLRAPAPWPTVGPLDGELGLDEKGGRLAVRGQRFQLVSDELFEQPLALDRIRLAADWRREGAAWVVNLRDFAAGNADLEANATATWRWPGHGLGNLQLAAQVPRLTAGKVAAYLPNAIGAETRHWLRDSLTAGEARDARFTLNGPLADFPFVDGKTGNWEVVTQAHAVTLDYAPDWPGVRELNGQVRIKGGRLTIAAAGKILDTSVERADAVIDDLETSTAIRINGAVSGPSAEFFRFIAQSPLDATLDGLGKAARASGNGQLDLKLDIPFENADATRVTGRYRFTGNRLQIGEAMPELSELNGELGFSEQGISGRGLQAKALGGSLRADVGSGVDGAVQILANGRADSGAAARRYGLPLAERISGSTDFRVQLDLPKHGWQMNLEAPLRETRIDLPAPFGKPTGEPRPLKLMLDAGDSLETWQVSLGNVLNVDLSRTPGPAGWRIERGGIHIGSGKPTPAGHGLWLTANLPELALDPWLDLLQEGGMGGAATGGTAPLLTGVELRTDRLTMAGNQLDDLSLRAVPQADGAWQLSAVSKQVEGRADWSPAGKGRLHARLGRLVLPLPEVAGAAATAGKRERQLPALDVVAEDFRYRDHALGRLDVKAQQQRENWLIDSLTLVNPDGRLNMQGVWQAGGEAGVTRVKLDIASDNVGKLLGRFGYPETMRRGGGALRGELVWRGSPLAPDYPSMSGNFNLKASNGQFAKIEPGVGRLLGILSLQSLQRRLSLDFRDVFSEGFAFDRIEGDSKISKGVVSTDNLVIVGPAAQVLFRGEADIARETQKLRVRIVPTVGDSLAVGAGLALANPVVGVGAFLLQRVLKDPLGQLIAYEYDITGQWDDPQVTRVGATPTK</sequence>
<proteinExistence type="predicted"/>
<dbReference type="InterPro" id="IPR011836">
    <property type="entry name" value="YhdP"/>
</dbReference>
<accession>A0A516SJQ9</accession>
<dbReference type="PANTHER" id="PTHR38690:SF1">
    <property type="entry name" value="PROTEASE"/>
    <property type="match status" value="1"/>
</dbReference>
<evidence type="ECO:0000259" key="1">
    <source>
        <dbReference type="Pfam" id="PF13116"/>
    </source>
</evidence>
<protein>
    <submittedName>
        <fullName evidence="2">TIGR02099 family protein</fullName>
    </submittedName>
</protein>
<dbReference type="Pfam" id="PF13116">
    <property type="entry name" value="YhdP"/>
    <property type="match status" value="1"/>
</dbReference>
<dbReference type="AlphaFoldDB" id="A0A516SJQ9"/>
<dbReference type="RefSeq" id="WP_144279769.1">
    <property type="nucleotide sequence ID" value="NZ_CP041730.1"/>
</dbReference>
<dbReference type="KEGG" id="cari:FNU76_19635"/>
<dbReference type="OrthoDB" id="5244508at2"/>
<dbReference type="PANTHER" id="PTHR38690">
    <property type="entry name" value="PROTEASE-RELATED"/>
    <property type="match status" value="1"/>
</dbReference>
<reference evidence="3" key="1">
    <citation type="submission" date="2019-07" db="EMBL/GenBank/DDBJ databases">
        <title>Chitinimonas sp. nov., isolated from Ny-Alesund, arctica soil.</title>
        <authorList>
            <person name="Xu Q."/>
            <person name="Peng F."/>
        </authorList>
    </citation>
    <scope>NUCLEOTIDE SEQUENCE [LARGE SCALE GENOMIC DNA]</scope>
    <source>
        <strain evidence="3">R3-44</strain>
    </source>
</reference>
<organism evidence="2 3">
    <name type="scientific">Chitinimonas arctica</name>
    <dbReference type="NCBI Taxonomy" id="2594795"/>
    <lineage>
        <taxon>Bacteria</taxon>
        <taxon>Pseudomonadati</taxon>
        <taxon>Pseudomonadota</taxon>
        <taxon>Betaproteobacteria</taxon>
        <taxon>Neisseriales</taxon>
        <taxon>Chitinibacteraceae</taxon>
        <taxon>Chitinimonas</taxon>
    </lineage>
</organism>
<dbReference type="NCBIfam" id="TIGR02099">
    <property type="entry name" value="YhdP family protein"/>
    <property type="match status" value="1"/>
</dbReference>
<name>A0A516SJQ9_9NEIS</name>